<dbReference type="EMBL" id="CM004469">
    <property type="protein sequence ID" value="OCT93368.1"/>
    <property type="molecule type" value="Genomic_DNA"/>
</dbReference>
<sequence length="72" mass="7918">MNAGITGPKFGTSTRIPDIRWFCCSGHKDSIVEHFSVLSHSLINRAHQQSLCCRSHHAPCCRHSIGRLCSGA</sequence>
<gene>
    <name evidence="1" type="ORF">XELAEV_18016437mg</name>
</gene>
<accession>A0A974DJV7</accession>
<protein>
    <submittedName>
        <fullName evidence="1">Uncharacterized protein</fullName>
    </submittedName>
</protein>
<name>A0A974DJV7_XENLA</name>
<evidence type="ECO:0000313" key="1">
    <source>
        <dbReference type="EMBL" id="OCT93368.1"/>
    </source>
</evidence>
<organism evidence="1 2">
    <name type="scientific">Xenopus laevis</name>
    <name type="common">African clawed frog</name>
    <dbReference type="NCBI Taxonomy" id="8355"/>
    <lineage>
        <taxon>Eukaryota</taxon>
        <taxon>Metazoa</taxon>
        <taxon>Chordata</taxon>
        <taxon>Craniata</taxon>
        <taxon>Vertebrata</taxon>
        <taxon>Euteleostomi</taxon>
        <taxon>Amphibia</taxon>
        <taxon>Batrachia</taxon>
        <taxon>Anura</taxon>
        <taxon>Pipoidea</taxon>
        <taxon>Pipidae</taxon>
        <taxon>Xenopodinae</taxon>
        <taxon>Xenopus</taxon>
        <taxon>Xenopus</taxon>
    </lineage>
</organism>
<dbReference type="Proteomes" id="UP000694892">
    <property type="component" value="Chromosome 2S"/>
</dbReference>
<reference evidence="2" key="1">
    <citation type="journal article" date="2016" name="Nature">
        <title>Genome evolution in the allotetraploid frog Xenopus laevis.</title>
        <authorList>
            <person name="Session A.M."/>
            <person name="Uno Y."/>
            <person name="Kwon T."/>
            <person name="Chapman J.A."/>
            <person name="Toyoda A."/>
            <person name="Takahashi S."/>
            <person name="Fukui A."/>
            <person name="Hikosaka A."/>
            <person name="Suzuki A."/>
            <person name="Kondo M."/>
            <person name="van Heeringen S.J."/>
            <person name="Quigley I."/>
            <person name="Heinz S."/>
            <person name="Ogino H."/>
            <person name="Ochi H."/>
            <person name="Hellsten U."/>
            <person name="Lyons J.B."/>
            <person name="Simakov O."/>
            <person name="Putnam N."/>
            <person name="Stites J."/>
            <person name="Kuroki Y."/>
            <person name="Tanaka T."/>
            <person name="Michiue T."/>
            <person name="Watanabe M."/>
            <person name="Bogdanovic O."/>
            <person name="Lister R."/>
            <person name="Georgiou G."/>
            <person name="Paranjpe S.S."/>
            <person name="van Kruijsbergen I."/>
            <person name="Shu S."/>
            <person name="Carlson J."/>
            <person name="Kinoshita T."/>
            <person name="Ohta Y."/>
            <person name="Mawaribuchi S."/>
            <person name="Jenkins J."/>
            <person name="Grimwood J."/>
            <person name="Schmutz J."/>
            <person name="Mitros T."/>
            <person name="Mozaffari S.V."/>
            <person name="Suzuki Y."/>
            <person name="Haramoto Y."/>
            <person name="Yamamoto T.S."/>
            <person name="Takagi C."/>
            <person name="Heald R."/>
            <person name="Miller K."/>
            <person name="Haudenschild C."/>
            <person name="Kitzman J."/>
            <person name="Nakayama T."/>
            <person name="Izutsu Y."/>
            <person name="Robert J."/>
            <person name="Fortriede J."/>
            <person name="Burns K."/>
            <person name="Lotay V."/>
            <person name="Karimi K."/>
            <person name="Yasuoka Y."/>
            <person name="Dichmann D.S."/>
            <person name="Flajnik M.F."/>
            <person name="Houston D.W."/>
            <person name="Shendure J."/>
            <person name="DuPasquier L."/>
            <person name="Vize P.D."/>
            <person name="Zorn A.M."/>
            <person name="Ito M."/>
            <person name="Marcotte E.M."/>
            <person name="Wallingford J.B."/>
            <person name="Ito Y."/>
            <person name="Asashima M."/>
            <person name="Ueno N."/>
            <person name="Matsuda Y."/>
            <person name="Veenstra G.J."/>
            <person name="Fujiyama A."/>
            <person name="Harland R.M."/>
            <person name="Taira M."/>
            <person name="Rokhsar D.S."/>
        </authorList>
    </citation>
    <scope>NUCLEOTIDE SEQUENCE [LARGE SCALE GENOMIC DNA]</scope>
    <source>
        <strain evidence="2">J</strain>
    </source>
</reference>
<proteinExistence type="predicted"/>
<evidence type="ECO:0000313" key="2">
    <source>
        <dbReference type="Proteomes" id="UP000694892"/>
    </source>
</evidence>
<dbReference type="AlphaFoldDB" id="A0A974DJV7"/>